<feature type="compositionally biased region" description="Low complexity" evidence="2">
    <location>
        <begin position="339"/>
        <end position="358"/>
    </location>
</feature>
<dbReference type="GO" id="GO:0016538">
    <property type="term" value="F:cyclin-dependent protein serine/threonine kinase regulator activity"/>
    <property type="evidence" value="ECO:0007669"/>
    <property type="project" value="InterPro"/>
</dbReference>
<dbReference type="PhylomeDB" id="A0A060SWQ5"/>
<evidence type="ECO:0000256" key="1">
    <source>
        <dbReference type="RuleBase" id="RU000383"/>
    </source>
</evidence>
<feature type="compositionally biased region" description="Low complexity" evidence="2">
    <location>
        <begin position="373"/>
        <end position="391"/>
    </location>
</feature>
<reference evidence="4" key="2">
    <citation type="submission" date="2014-06" db="EMBL/GenBank/DDBJ databases">
        <title>The complete genome of Blastobotrys (Arxula) adeninivorans LS3 - a yeast of biotechnological interest.</title>
        <authorList>
            <person name="Kunze G."/>
            <person name="Gaillardin C."/>
            <person name="Czernicka M."/>
            <person name="Durrens P."/>
            <person name="Martin T."/>
            <person name="Boer E."/>
            <person name="Gabaldon T."/>
            <person name="Cruz J."/>
            <person name="Talla E."/>
            <person name="Marck C."/>
            <person name="Goffeau A."/>
            <person name="Barbe V."/>
            <person name="Baret P."/>
            <person name="Baronian K."/>
            <person name="Beier S."/>
            <person name="Bleykasten C."/>
            <person name="Bode R."/>
            <person name="Casaregola S."/>
            <person name="Despons L."/>
            <person name="Fairhead C."/>
            <person name="Giersberg M."/>
            <person name="Gierski P."/>
            <person name="Hahnel U."/>
            <person name="Hartmann A."/>
            <person name="Jankowska D."/>
            <person name="Jubin C."/>
            <person name="Jung P."/>
            <person name="Lafontaine I."/>
            <person name="Leh-Louis V."/>
            <person name="Lemaire M."/>
            <person name="Marcet-Houben M."/>
            <person name="Mascher M."/>
            <person name="Morel G."/>
            <person name="Richard G.-F."/>
            <person name="Riechen J."/>
            <person name="Sacerdot C."/>
            <person name="Sarkar A."/>
            <person name="Savel G."/>
            <person name="Schacherer J."/>
            <person name="Sherman D."/>
            <person name="Straub M.-L."/>
            <person name="Stein N."/>
            <person name="Thierry A."/>
            <person name="Trautwein-Schult A."/>
            <person name="Westhof E."/>
            <person name="Worch S."/>
            <person name="Dujon B."/>
            <person name="Souciet J.-L."/>
            <person name="Wincker P."/>
            <person name="Scholz U."/>
            <person name="Neuveglise N."/>
        </authorList>
    </citation>
    <scope>NUCLEOTIDE SEQUENCE</scope>
    <source>
        <strain evidence="4">LS3</strain>
    </source>
</reference>
<dbReference type="InterPro" id="IPR006671">
    <property type="entry name" value="Cyclin_N"/>
</dbReference>
<evidence type="ECO:0000256" key="2">
    <source>
        <dbReference type="SAM" id="MobiDB-lite"/>
    </source>
</evidence>
<proteinExistence type="inferred from homology"/>
<organism evidence="4">
    <name type="scientific">Blastobotrys adeninivorans</name>
    <name type="common">Yeast</name>
    <name type="synonym">Arxula adeninivorans</name>
    <dbReference type="NCBI Taxonomy" id="409370"/>
    <lineage>
        <taxon>Eukaryota</taxon>
        <taxon>Fungi</taxon>
        <taxon>Dikarya</taxon>
        <taxon>Ascomycota</taxon>
        <taxon>Saccharomycotina</taxon>
        <taxon>Dipodascomycetes</taxon>
        <taxon>Dipodascales</taxon>
        <taxon>Trichomonascaceae</taxon>
        <taxon>Blastobotrys</taxon>
    </lineage>
</organism>
<feature type="compositionally biased region" description="Basic and acidic residues" evidence="2">
    <location>
        <begin position="1"/>
        <end position="12"/>
    </location>
</feature>
<feature type="region of interest" description="Disordered" evidence="2">
    <location>
        <begin position="336"/>
        <end position="414"/>
    </location>
</feature>
<evidence type="ECO:0000259" key="3">
    <source>
        <dbReference type="SMART" id="SM00385"/>
    </source>
</evidence>
<dbReference type="InterPro" id="IPR013763">
    <property type="entry name" value="Cyclin-like_dom"/>
</dbReference>
<dbReference type="PANTHER" id="PTHR10026">
    <property type="entry name" value="CYCLIN"/>
    <property type="match status" value="1"/>
</dbReference>
<name>A0A060SWQ5_BLAAD</name>
<feature type="domain" description="Cyclin-like" evidence="3">
    <location>
        <begin position="115"/>
        <end position="215"/>
    </location>
</feature>
<dbReference type="Gene3D" id="1.10.472.10">
    <property type="entry name" value="Cyclin-like"/>
    <property type="match status" value="2"/>
</dbReference>
<comment type="similarity">
    <text evidence="1">Belongs to the cyclin family.</text>
</comment>
<feature type="region of interest" description="Disordered" evidence="2">
    <location>
        <begin position="1"/>
        <end position="78"/>
    </location>
</feature>
<accession>A0A060SWQ5</accession>
<dbReference type="SMART" id="SM00385">
    <property type="entry name" value="CYCLIN"/>
    <property type="match status" value="1"/>
</dbReference>
<dbReference type="SUPFAM" id="SSF47954">
    <property type="entry name" value="Cyclin-like"/>
    <property type="match status" value="2"/>
</dbReference>
<keyword evidence="1" id="KW-0195">Cyclin</keyword>
<dbReference type="InterPro" id="IPR036915">
    <property type="entry name" value="Cyclin-like_sf"/>
</dbReference>
<sequence>MTSLRDRIESPRESLLPPRPADRVNSTSPQRGSVRRDRDRGRGLDDRTRERDRDRSGSRRNGYETSKRGVPRKEMERKKNDWIFSQTEVFQRTPSIVKSGLSPKHEMVQRAKGINFIIQVGTSVRVPEMTINAACTFLHRFYIRHSLKDYHCYEIGGTCLFLATKAEESLRRLRDVAVACTRTAHKDPKMVVDEQSRDYWRWRERIVHLEEVLLETLCFDVNLESPYAFLNWFINQYDMKHENLSFCKAAWGFVNDSCRTSLCLLYEAKTIAAAGLFWASQATNTYPDPKHSKDKKSQWWEDLGFAKDKLIEVCNMMAELYEPLMSAIPNLECQRYRPITDGPPGITPGATPGTTPGTTPTPGPATPVQSTQSEPASHPAQSESAQQPSESEPTHKEPESPDTEGPDAKKRKVA</sequence>
<dbReference type="CDD" id="cd20546">
    <property type="entry name" value="CYCLIN_SpCG1C_ScCTK2-like_rpt2"/>
    <property type="match status" value="1"/>
</dbReference>
<dbReference type="EMBL" id="HG937691">
    <property type="protein sequence ID" value="CDP33335.1"/>
    <property type="molecule type" value="Genomic_DNA"/>
</dbReference>
<feature type="compositionally biased region" description="Basic and acidic residues" evidence="2">
    <location>
        <begin position="34"/>
        <end position="78"/>
    </location>
</feature>
<dbReference type="AlphaFoldDB" id="A0A060SWQ5"/>
<evidence type="ECO:0000313" key="4">
    <source>
        <dbReference type="EMBL" id="CDP33335.1"/>
    </source>
</evidence>
<dbReference type="GO" id="GO:0006357">
    <property type="term" value="P:regulation of transcription by RNA polymerase II"/>
    <property type="evidence" value="ECO:0007669"/>
    <property type="project" value="InterPro"/>
</dbReference>
<protein>
    <submittedName>
        <fullName evidence="4">ARAD1A07128p</fullName>
    </submittedName>
</protein>
<reference evidence="4" key="1">
    <citation type="submission" date="2014-02" db="EMBL/GenBank/DDBJ databases">
        <authorList>
            <person name="Genoscope - CEA"/>
        </authorList>
    </citation>
    <scope>NUCLEOTIDE SEQUENCE</scope>
    <source>
        <strain evidence="4">LS3</strain>
    </source>
</reference>
<dbReference type="Pfam" id="PF00134">
    <property type="entry name" value="Cyclin_N"/>
    <property type="match status" value="1"/>
</dbReference>
<dbReference type="InterPro" id="IPR043198">
    <property type="entry name" value="Cyclin/Ssn8"/>
</dbReference>
<gene>
    <name evidence="4" type="ORF">GNLVRS02_ARAD1A07128g</name>
</gene>